<evidence type="ECO:0000256" key="3">
    <source>
        <dbReference type="PIRSR" id="PIRSR633697-1"/>
    </source>
</evidence>
<dbReference type="OrthoDB" id="435754at2759"/>
<sequence length="288" mass="32973">MFVEVSFVLLSAKTALGVDRYHHFHHRYHAKAGHFDYFKLTLIYPAARCRADNDALPNSCEVPKHASPWTIHGLWPSNHDGSDPEYCDGRGAKFNLSQLARIQKKLEQNWPNLFPNESVSSLWKHEWMKHGTCAGDVVAVNGEIQYFNKTLALHDQLDIFGALKSHGLTPSMSKTYKALDVRKALQSVYQKNVEFHCLRDKTENEWFLADVRMCLSKDFQLVDCERKRRSRSRSRSPRRAKQRPSYQTCPAEGILYIGAACHSTAIAIACRIMTVLLSLHNLHWAFST</sequence>
<dbReference type="EMBL" id="UYRT01099164">
    <property type="protein sequence ID" value="VDN42041.1"/>
    <property type="molecule type" value="Genomic_DNA"/>
</dbReference>
<dbReference type="SUPFAM" id="SSF55895">
    <property type="entry name" value="Ribonuclease Rh-like"/>
    <property type="match status" value="1"/>
</dbReference>
<reference evidence="7" key="1">
    <citation type="submission" date="2016-06" db="UniProtKB">
        <authorList>
            <consortium name="WormBaseParasite"/>
        </authorList>
    </citation>
    <scope>IDENTIFICATION</scope>
</reference>
<dbReference type="InterPro" id="IPR036430">
    <property type="entry name" value="RNase_T2-like_sf"/>
</dbReference>
<dbReference type="GO" id="GO:0033897">
    <property type="term" value="F:ribonuclease T2 activity"/>
    <property type="evidence" value="ECO:0007669"/>
    <property type="project" value="InterPro"/>
</dbReference>
<name>A0A183ESA8_9BILA</name>
<dbReference type="PROSITE" id="PS00531">
    <property type="entry name" value="RNASE_T2_2"/>
    <property type="match status" value="1"/>
</dbReference>
<dbReference type="InterPro" id="IPR033130">
    <property type="entry name" value="RNase_T2_His_AS_2"/>
</dbReference>
<comment type="similarity">
    <text evidence="1 4">Belongs to the RNase T2 family.</text>
</comment>
<organism evidence="7">
    <name type="scientific">Gongylonema pulchrum</name>
    <dbReference type="NCBI Taxonomy" id="637853"/>
    <lineage>
        <taxon>Eukaryota</taxon>
        <taxon>Metazoa</taxon>
        <taxon>Ecdysozoa</taxon>
        <taxon>Nematoda</taxon>
        <taxon>Chromadorea</taxon>
        <taxon>Rhabditida</taxon>
        <taxon>Spirurina</taxon>
        <taxon>Spiruromorpha</taxon>
        <taxon>Spiruroidea</taxon>
        <taxon>Gongylonematidae</taxon>
        <taxon>Gongylonema</taxon>
    </lineage>
</organism>
<dbReference type="Gene3D" id="3.90.730.10">
    <property type="entry name" value="Ribonuclease T2-like"/>
    <property type="match status" value="1"/>
</dbReference>
<evidence type="ECO:0000313" key="7">
    <source>
        <dbReference type="WBParaSite" id="GPUH_0002387901-mRNA-1"/>
    </source>
</evidence>
<dbReference type="PANTHER" id="PTHR11240:SF22">
    <property type="entry name" value="RIBONUCLEASE T2"/>
    <property type="match status" value="1"/>
</dbReference>
<protein>
    <submittedName>
        <fullName evidence="7">Ribonuclease T(2)</fullName>
    </submittedName>
</protein>
<dbReference type="GO" id="GO:0005576">
    <property type="term" value="C:extracellular region"/>
    <property type="evidence" value="ECO:0007669"/>
    <property type="project" value="TreeGrafter"/>
</dbReference>
<evidence type="ECO:0000313" key="5">
    <source>
        <dbReference type="EMBL" id="VDN42041.1"/>
    </source>
</evidence>
<feature type="active site" evidence="3">
    <location>
        <position position="126"/>
    </location>
</feature>
<dbReference type="PANTHER" id="PTHR11240">
    <property type="entry name" value="RIBONUCLEASE T2"/>
    <property type="match status" value="1"/>
</dbReference>
<dbReference type="WBParaSite" id="GPUH_0002387901-mRNA-1">
    <property type="protein sequence ID" value="GPUH_0002387901-mRNA-1"/>
    <property type="gene ID" value="GPUH_0002387901"/>
</dbReference>
<dbReference type="InterPro" id="IPR018188">
    <property type="entry name" value="RNase_T2_His_AS_1"/>
</dbReference>
<dbReference type="InterPro" id="IPR001568">
    <property type="entry name" value="RNase_T2-like"/>
</dbReference>
<dbReference type="GO" id="GO:0003723">
    <property type="term" value="F:RNA binding"/>
    <property type="evidence" value="ECO:0007669"/>
    <property type="project" value="InterPro"/>
</dbReference>
<dbReference type="GO" id="GO:0006401">
    <property type="term" value="P:RNA catabolic process"/>
    <property type="evidence" value="ECO:0007669"/>
    <property type="project" value="TreeGrafter"/>
</dbReference>
<feature type="active site" evidence="3">
    <location>
        <position position="72"/>
    </location>
</feature>
<proteinExistence type="inferred from homology"/>
<keyword evidence="2" id="KW-1015">Disulfide bond</keyword>
<reference evidence="5 6" key="2">
    <citation type="submission" date="2018-11" db="EMBL/GenBank/DDBJ databases">
        <authorList>
            <consortium name="Pathogen Informatics"/>
        </authorList>
    </citation>
    <scope>NUCLEOTIDE SEQUENCE [LARGE SCALE GENOMIC DNA]</scope>
</reference>
<dbReference type="InterPro" id="IPR033697">
    <property type="entry name" value="Ribonuclease_T2_eukaryotic"/>
</dbReference>
<dbReference type="AlphaFoldDB" id="A0A183ESA8"/>
<keyword evidence="6" id="KW-1185">Reference proteome</keyword>
<feature type="active site" evidence="3">
    <location>
        <position position="130"/>
    </location>
</feature>
<dbReference type="CDD" id="cd01061">
    <property type="entry name" value="RNase_T2_euk"/>
    <property type="match status" value="1"/>
</dbReference>
<dbReference type="Pfam" id="PF00445">
    <property type="entry name" value="Ribonuclease_T2"/>
    <property type="match status" value="1"/>
</dbReference>
<gene>
    <name evidence="5" type="ORF">GPUH_LOCUS23848</name>
</gene>
<dbReference type="PROSITE" id="PS00530">
    <property type="entry name" value="RNASE_T2_1"/>
    <property type="match status" value="1"/>
</dbReference>
<evidence type="ECO:0000256" key="1">
    <source>
        <dbReference type="ARBA" id="ARBA00007469"/>
    </source>
</evidence>
<evidence type="ECO:0000256" key="2">
    <source>
        <dbReference type="ARBA" id="ARBA00023157"/>
    </source>
</evidence>
<evidence type="ECO:0000313" key="6">
    <source>
        <dbReference type="Proteomes" id="UP000271098"/>
    </source>
</evidence>
<evidence type="ECO:0000256" key="4">
    <source>
        <dbReference type="RuleBase" id="RU004328"/>
    </source>
</evidence>
<accession>A0A183ESA8</accession>
<dbReference type="Proteomes" id="UP000271098">
    <property type="component" value="Unassembled WGS sequence"/>
</dbReference>